<gene>
    <name evidence="6" type="ORF">IV203_036569</name>
</gene>
<evidence type="ECO:0000313" key="6">
    <source>
        <dbReference type="EMBL" id="KAG7361468.1"/>
    </source>
</evidence>
<dbReference type="GO" id="GO:0008270">
    <property type="term" value="F:zinc ion binding"/>
    <property type="evidence" value="ECO:0007669"/>
    <property type="project" value="UniProtKB-KW"/>
</dbReference>
<evidence type="ECO:0000256" key="3">
    <source>
        <dbReference type="ARBA" id="ARBA00022833"/>
    </source>
</evidence>
<evidence type="ECO:0000313" key="7">
    <source>
        <dbReference type="Proteomes" id="UP000693970"/>
    </source>
</evidence>
<keyword evidence="3" id="KW-0862">Zinc</keyword>
<comment type="caution">
    <text evidence="6">The sequence shown here is derived from an EMBL/GenBank/DDBJ whole genome shotgun (WGS) entry which is preliminary data.</text>
</comment>
<name>A0A9K3PVS0_9STRA</name>
<reference evidence="6" key="2">
    <citation type="submission" date="2021-04" db="EMBL/GenBank/DDBJ databases">
        <authorList>
            <person name="Podell S."/>
        </authorList>
    </citation>
    <scope>NUCLEOTIDE SEQUENCE</scope>
    <source>
        <strain evidence="6">Hildebrandi</strain>
    </source>
</reference>
<dbReference type="AlphaFoldDB" id="A0A9K3PVS0"/>
<dbReference type="PROSITE" id="PS50865">
    <property type="entry name" value="ZF_MYND_2"/>
    <property type="match status" value="1"/>
</dbReference>
<dbReference type="Proteomes" id="UP000693970">
    <property type="component" value="Unassembled WGS sequence"/>
</dbReference>
<keyword evidence="1" id="KW-0479">Metal-binding</keyword>
<evidence type="ECO:0000256" key="2">
    <source>
        <dbReference type="ARBA" id="ARBA00022771"/>
    </source>
</evidence>
<dbReference type="InterPro" id="IPR002893">
    <property type="entry name" value="Znf_MYND"/>
</dbReference>
<feature type="domain" description="MYND-type" evidence="5">
    <location>
        <begin position="124"/>
        <end position="162"/>
    </location>
</feature>
<accession>A0A9K3PVS0</accession>
<sequence>MVFLILSNRYPTDTHRQRYINEAGRHAKQVSPFHKHLAASADDDQWRDVLNAIRDNTDASILDDTSKPRSLRPNDDNYEAFVGPQWIPQQSTNLDASSSIHPAMAALLQSDSDRHMVYPRYDRCANCTQPATLQCAKCKIVKYCCRDPCQAEHWKKVHKHSCCKAHASRSLWQCLHGSDGFYVCEEECLALQAALGRAFTNDSFQNKDVIQCFQAYFGTAAELGGCFVL</sequence>
<proteinExistence type="predicted"/>
<evidence type="ECO:0000256" key="1">
    <source>
        <dbReference type="ARBA" id="ARBA00022723"/>
    </source>
</evidence>
<evidence type="ECO:0000259" key="5">
    <source>
        <dbReference type="PROSITE" id="PS50865"/>
    </source>
</evidence>
<reference evidence="6" key="1">
    <citation type="journal article" date="2021" name="Sci. Rep.">
        <title>Diploid genomic architecture of Nitzschia inconspicua, an elite biomass production diatom.</title>
        <authorList>
            <person name="Oliver A."/>
            <person name="Podell S."/>
            <person name="Pinowska A."/>
            <person name="Traller J.C."/>
            <person name="Smith S.R."/>
            <person name="McClure R."/>
            <person name="Beliaev A."/>
            <person name="Bohutskyi P."/>
            <person name="Hill E.A."/>
            <person name="Rabines A."/>
            <person name="Zheng H."/>
            <person name="Allen L.Z."/>
            <person name="Kuo A."/>
            <person name="Grigoriev I.V."/>
            <person name="Allen A.E."/>
            <person name="Hazlebeck D."/>
            <person name="Allen E.E."/>
        </authorList>
    </citation>
    <scope>NUCLEOTIDE SEQUENCE</scope>
    <source>
        <strain evidence="6">Hildebrandi</strain>
    </source>
</reference>
<dbReference type="EMBL" id="JAGRRH010000013">
    <property type="protein sequence ID" value="KAG7361468.1"/>
    <property type="molecule type" value="Genomic_DNA"/>
</dbReference>
<protein>
    <submittedName>
        <fullName evidence="6">MYND finger domain containing protein</fullName>
    </submittedName>
</protein>
<organism evidence="6 7">
    <name type="scientific">Nitzschia inconspicua</name>
    <dbReference type="NCBI Taxonomy" id="303405"/>
    <lineage>
        <taxon>Eukaryota</taxon>
        <taxon>Sar</taxon>
        <taxon>Stramenopiles</taxon>
        <taxon>Ochrophyta</taxon>
        <taxon>Bacillariophyta</taxon>
        <taxon>Bacillariophyceae</taxon>
        <taxon>Bacillariophycidae</taxon>
        <taxon>Bacillariales</taxon>
        <taxon>Bacillariaceae</taxon>
        <taxon>Nitzschia</taxon>
    </lineage>
</organism>
<evidence type="ECO:0000256" key="4">
    <source>
        <dbReference type="PROSITE-ProRule" id="PRU00134"/>
    </source>
</evidence>
<dbReference type="Pfam" id="PF01753">
    <property type="entry name" value="zf-MYND"/>
    <property type="match status" value="1"/>
</dbReference>
<dbReference type="OrthoDB" id="420187at2759"/>
<keyword evidence="2 4" id="KW-0863">Zinc-finger</keyword>
<keyword evidence="7" id="KW-1185">Reference proteome</keyword>